<name>C5KTK5_PERM5</name>
<keyword evidence="2" id="KW-1185">Reference proteome</keyword>
<reference evidence="1 2" key="1">
    <citation type="submission" date="2008-07" db="EMBL/GenBank/DDBJ databases">
        <authorList>
            <person name="El-Sayed N."/>
            <person name="Caler E."/>
            <person name="Inman J."/>
            <person name="Amedeo P."/>
            <person name="Hass B."/>
            <person name="Wortman J."/>
        </authorList>
    </citation>
    <scope>NUCLEOTIDE SEQUENCE [LARGE SCALE GENOMIC DNA]</scope>
    <source>
        <strain evidence="2">ATCC 50983 / TXsc</strain>
    </source>
</reference>
<dbReference type="OrthoDB" id="10590728at2759"/>
<dbReference type="AlphaFoldDB" id="C5KTK5"/>
<evidence type="ECO:0000313" key="2">
    <source>
        <dbReference type="Proteomes" id="UP000007800"/>
    </source>
</evidence>
<dbReference type="InParanoid" id="C5KTK5"/>
<proteinExistence type="predicted"/>
<dbReference type="RefSeq" id="XP_002780389.1">
    <property type="nucleotide sequence ID" value="XM_002780343.1"/>
</dbReference>
<gene>
    <name evidence="1" type="ORF">Pmar_PMAR016584</name>
</gene>
<dbReference type="Proteomes" id="UP000007800">
    <property type="component" value="Unassembled WGS sequence"/>
</dbReference>
<organism evidence="2">
    <name type="scientific">Perkinsus marinus (strain ATCC 50983 / TXsc)</name>
    <dbReference type="NCBI Taxonomy" id="423536"/>
    <lineage>
        <taxon>Eukaryota</taxon>
        <taxon>Sar</taxon>
        <taxon>Alveolata</taxon>
        <taxon>Perkinsozoa</taxon>
        <taxon>Perkinsea</taxon>
        <taxon>Perkinsida</taxon>
        <taxon>Perkinsidae</taxon>
        <taxon>Perkinsus</taxon>
    </lineage>
</organism>
<dbReference type="EMBL" id="GG676169">
    <property type="protein sequence ID" value="EER12184.1"/>
    <property type="molecule type" value="Genomic_DNA"/>
</dbReference>
<sequence>MQTANEVTRLHRENASIAAALAKADYQTPSTMPSDQAVKALNSRMAESLDQYRQEISKIEHLATCEVIVAVGFV</sequence>
<evidence type="ECO:0000313" key="1">
    <source>
        <dbReference type="EMBL" id="EER12184.1"/>
    </source>
</evidence>
<protein>
    <submittedName>
        <fullName evidence="1">Uncharacterized protein</fullName>
    </submittedName>
</protein>
<dbReference type="GeneID" id="9061261"/>
<accession>C5KTK5</accession>